<organism evidence="1 2">
    <name type="scientific">Halorientalis persicus</name>
    <dbReference type="NCBI Taxonomy" id="1367881"/>
    <lineage>
        <taxon>Archaea</taxon>
        <taxon>Methanobacteriati</taxon>
        <taxon>Methanobacteriota</taxon>
        <taxon>Stenosarchaea group</taxon>
        <taxon>Halobacteria</taxon>
        <taxon>Halobacteriales</taxon>
        <taxon>Haloarculaceae</taxon>
        <taxon>Halorientalis</taxon>
    </lineage>
</organism>
<sequence length="511" mass="59723">MSEKLPGEIDSFRFRGKEKLTKFTEEFGIDQTEFCIIDSAVLSVFGIRENRDVDIILTDEQYQRIHDIAKDRSDCEINSGGGIVVNKDEYNNTGYLDIGPPDSFSEFDINCDDIIENEKYHYEINSLKILRLELVLSKKYIQKRPKDLEDIRLIEDSGLIGSQLWNWDLVQLKPPDEQAQNGSIIKKIHNSLQIRGVRKTLELSLYRLSERELLPFYDKIESLINVGGRIRYLNAVGDLRTQGLQHQLPIPAILNTYYERGEFKGWQLIAYNLDKTNSISQTHSEQLQKIYDFHIDDTETVTVNKNGELIRGENRLATELSSNNVMTPIEIESGEPTKTATTSPLNLDSGLSELLIERKHELFKKNGMYFYVVLWPPARHIFDEIVEYIRHYTGVNTVEQVDYEIQDGFDEFVRELYTADHRSRDWIIEKKIRTLEPNIGKIRVLLLDLENSQMAKKLEPEPYSVVTRELKDACRKKFRERINSYEYDNLIHVSDNYRHNHHTYQLLNEYT</sequence>
<proteinExistence type="predicted"/>
<dbReference type="OrthoDB" id="351326at2157"/>
<dbReference type="EMBL" id="FOCX01000037">
    <property type="protein sequence ID" value="SEP14219.1"/>
    <property type="molecule type" value="Genomic_DNA"/>
</dbReference>
<dbReference type="AlphaFoldDB" id="A0A1H8VFP8"/>
<keyword evidence="2" id="KW-1185">Reference proteome</keyword>
<name>A0A1H8VFP8_9EURY</name>
<protein>
    <recommendedName>
        <fullName evidence="3">Nucleotidyltransferase</fullName>
    </recommendedName>
</protein>
<dbReference type="Proteomes" id="UP000198775">
    <property type="component" value="Unassembled WGS sequence"/>
</dbReference>
<evidence type="ECO:0008006" key="3">
    <source>
        <dbReference type="Google" id="ProtNLM"/>
    </source>
</evidence>
<evidence type="ECO:0000313" key="2">
    <source>
        <dbReference type="Proteomes" id="UP000198775"/>
    </source>
</evidence>
<dbReference type="RefSeq" id="WP_139203642.1">
    <property type="nucleotide sequence ID" value="NZ_FOCX01000037.1"/>
</dbReference>
<accession>A0A1H8VFP8</accession>
<reference evidence="2" key="1">
    <citation type="submission" date="2016-10" db="EMBL/GenBank/DDBJ databases">
        <authorList>
            <person name="Varghese N."/>
            <person name="Submissions S."/>
        </authorList>
    </citation>
    <scope>NUCLEOTIDE SEQUENCE [LARGE SCALE GENOMIC DNA]</scope>
    <source>
        <strain evidence="2">IBRC-M 10043</strain>
    </source>
</reference>
<evidence type="ECO:0000313" key="1">
    <source>
        <dbReference type="EMBL" id="SEP14219.1"/>
    </source>
</evidence>
<gene>
    <name evidence="1" type="ORF">SAMN05216388_10379</name>
</gene>